<evidence type="ECO:0000256" key="3">
    <source>
        <dbReference type="ARBA" id="ARBA00022553"/>
    </source>
</evidence>
<evidence type="ECO:0000259" key="9">
    <source>
        <dbReference type="PROSITE" id="PS50113"/>
    </source>
</evidence>
<keyword evidence="5" id="KW-0418">Kinase</keyword>
<dbReference type="InterPro" id="IPR035965">
    <property type="entry name" value="PAS-like_dom_sf"/>
</dbReference>
<dbReference type="PRINTS" id="PR00344">
    <property type="entry name" value="BCTRLSENSOR"/>
</dbReference>
<dbReference type="AlphaFoldDB" id="A0A966DRY5"/>
<dbReference type="PANTHER" id="PTHR43711">
    <property type="entry name" value="TWO-COMPONENT HISTIDINE KINASE"/>
    <property type="match status" value="1"/>
</dbReference>
<evidence type="ECO:0000256" key="4">
    <source>
        <dbReference type="ARBA" id="ARBA00022679"/>
    </source>
</evidence>
<protein>
    <recommendedName>
        <fullName evidence="2">histidine kinase</fullName>
        <ecNumber evidence="2">2.7.13.3</ecNumber>
    </recommendedName>
</protein>
<dbReference type="InterPro" id="IPR004358">
    <property type="entry name" value="Sig_transdc_His_kin-like_C"/>
</dbReference>
<keyword evidence="11" id="KW-1185">Reference proteome</keyword>
<dbReference type="FunFam" id="3.30.565.10:FF:000006">
    <property type="entry name" value="Sensor histidine kinase WalK"/>
    <property type="match status" value="1"/>
</dbReference>
<evidence type="ECO:0000313" key="11">
    <source>
        <dbReference type="Proteomes" id="UP000638732"/>
    </source>
</evidence>
<dbReference type="Pfam" id="PF02518">
    <property type="entry name" value="HATPase_c"/>
    <property type="match status" value="1"/>
</dbReference>
<dbReference type="SMART" id="SM00086">
    <property type="entry name" value="PAC"/>
    <property type="match status" value="1"/>
</dbReference>
<evidence type="ECO:0000256" key="2">
    <source>
        <dbReference type="ARBA" id="ARBA00012438"/>
    </source>
</evidence>
<proteinExistence type="predicted"/>
<dbReference type="Gene3D" id="1.10.287.130">
    <property type="match status" value="1"/>
</dbReference>
<dbReference type="Gene3D" id="3.30.565.10">
    <property type="entry name" value="Histidine kinase-like ATPase, C-terminal domain"/>
    <property type="match status" value="1"/>
</dbReference>
<dbReference type="PROSITE" id="PS50113">
    <property type="entry name" value="PAC"/>
    <property type="match status" value="1"/>
</dbReference>
<gene>
    <name evidence="10" type="ORF">GSY63_00180</name>
</gene>
<keyword evidence="7" id="KW-0472">Membrane</keyword>
<dbReference type="Pfam" id="PF00512">
    <property type="entry name" value="HisKA"/>
    <property type="match status" value="1"/>
</dbReference>
<reference evidence="10" key="1">
    <citation type="submission" date="2020-01" db="EMBL/GenBank/DDBJ databases">
        <authorList>
            <person name="Seo Y.L."/>
        </authorList>
    </citation>
    <scope>NUCLEOTIDE SEQUENCE</scope>
    <source>
        <strain evidence="10">R11</strain>
    </source>
</reference>
<dbReference type="InterPro" id="IPR005467">
    <property type="entry name" value="His_kinase_dom"/>
</dbReference>
<dbReference type="PANTHER" id="PTHR43711:SF31">
    <property type="entry name" value="HISTIDINE KINASE"/>
    <property type="match status" value="1"/>
</dbReference>
<name>A0A966DRY5_9SPHI</name>
<accession>A0A966DRY5</accession>
<dbReference type="CDD" id="cd00130">
    <property type="entry name" value="PAS"/>
    <property type="match status" value="1"/>
</dbReference>
<comment type="catalytic activity">
    <reaction evidence="1">
        <text>ATP + protein L-histidine = ADP + protein N-phospho-L-histidine.</text>
        <dbReference type="EC" id="2.7.13.3"/>
    </reaction>
</comment>
<dbReference type="GO" id="GO:0000155">
    <property type="term" value="F:phosphorelay sensor kinase activity"/>
    <property type="evidence" value="ECO:0007669"/>
    <property type="project" value="InterPro"/>
</dbReference>
<dbReference type="EC" id="2.7.13.3" evidence="2"/>
<dbReference type="Proteomes" id="UP000638732">
    <property type="component" value="Unassembled WGS sequence"/>
</dbReference>
<sequence length="534" mass="60460">MNQEQLSSSEPKSVAEQARLRALTRYRIAGTQPEEAFDHYVQMATLIFRIPAAIIAFVGENTIHPKASIGIGSTENNAVYALPFAATIQAKNDIHISYNGEAGFTPAANTTYTYYAGTAICTSDGHAIGCLSLLDHKERELTPEQISVLKILASGVMDKIEERLRSLQERERSHWLSKTTQEGMWEWDINHNRMWWNTGFCLLFGYPPPNTSQYDLDFWCLRFVNESCESVKKSMLSLFFDGEYIFKKGDDTEAYVLIRSVLVRDEFGQPIKIMGSMLDISERFRNEERSRRANIELLRHKDDFISIASHEIKTPITIIKSYSQIIRKEAERNIDQNPNLSLYANRILKQSEKLLKLVENLLDVSRINNGKMVIYPASFNFSALLEQTIDELLDMDSGSHQIEVKGDFPLTVYADEFRISQVLTNLITNAIKYSPDADKVVVTCYKNAEENLATIAVQDFGLGIAKADQVELFEKFHRLTDLRDNRIPGTGLGLSIAMEIMKQHGSTITLESELGKGSIFSFDLMLSPAFNTQL</sequence>
<feature type="domain" description="Histidine kinase" evidence="8">
    <location>
        <begin position="307"/>
        <end position="528"/>
    </location>
</feature>
<dbReference type="RefSeq" id="WP_166583829.1">
    <property type="nucleotide sequence ID" value="NZ_WWEO01000025.1"/>
</dbReference>
<dbReference type="SUPFAM" id="SSF55785">
    <property type="entry name" value="PYP-like sensor domain (PAS domain)"/>
    <property type="match status" value="1"/>
</dbReference>
<dbReference type="InterPro" id="IPR050736">
    <property type="entry name" value="Sensor_HK_Regulatory"/>
</dbReference>
<dbReference type="CDD" id="cd00082">
    <property type="entry name" value="HisKA"/>
    <property type="match status" value="1"/>
</dbReference>
<dbReference type="InterPro" id="IPR001610">
    <property type="entry name" value="PAC"/>
</dbReference>
<dbReference type="SUPFAM" id="SSF55781">
    <property type="entry name" value="GAF domain-like"/>
    <property type="match status" value="1"/>
</dbReference>
<dbReference type="SMART" id="SM00388">
    <property type="entry name" value="HisKA"/>
    <property type="match status" value="1"/>
</dbReference>
<dbReference type="InterPro" id="IPR003661">
    <property type="entry name" value="HisK_dim/P_dom"/>
</dbReference>
<keyword evidence="6" id="KW-0902">Two-component regulatory system</keyword>
<keyword evidence="3" id="KW-0597">Phosphoprotein</keyword>
<dbReference type="SMART" id="SM00387">
    <property type="entry name" value="HATPase_c"/>
    <property type="match status" value="1"/>
</dbReference>
<organism evidence="10 11">
    <name type="scientific">Mucilaginibacter agri</name>
    <dbReference type="NCBI Taxonomy" id="2695265"/>
    <lineage>
        <taxon>Bacteria</taxon>
        <taxon>Pseudomonadati</taxon>
        <taxon>Bacteroidota</taxon>
        <taxon>Sphingobacteriia</taxon>
        <taxon>Sphingobacteriales</taxon>
        <taxon>Sphingobacteriaceae</taxon>
        <taxon>Mucilaginibacter</taxon>
    </lineage>
</organism>
<keyword evidence="4" id="KW-0808">Transferase</keyword>
<evidence type="ECO:0000259" key="8">
    <source>
        <dbReference type="PROSITE" id="PS50109"/>
    </source>
</evidence>
<reference evidence="10" key="2">
    <citation type="submission" date="2020-10" db="EMBL/GenBank/DDBJ databases">
        <title>Mucilaginibacter sp. nov., isolated from soil.</title>
        <authorList>
            <person name="Jeon C.O."/>
        </authorList>
    </citation>
    <scope>NUCLEOTIDE SEQUENCE</scope>
    <source>
        <strain evidence="10">R11</strain>
    </source>
</reference>
<dbReference type="SUPFAM" id="SSF55874">
    <property type="entry name" value="ATPase domain of HSP90 chaperone/DNA topoisomerase II/histidine kinase"/>
    <property type="match status" value="1"/>
</dbReference>
<evidence type="ECO:0000256" key="1">
    <source>
        <dbReference type="ARBA" id="ARBA00000085"/>
    </source>
</evidence>
<dbReference type="CDD" id="cd00075">
    <property type="entry name" value="HATPase"/>
    <property type="match status" value="1"/>
</dbReference>
<dbReference type="InterPro" id="IPR036890">
    <property type="entry name" value="HATPase_C_sf"/>
</dbReference>
<evidence type="ECO:0000256" key="5">
    <source>
        <dbReference type="ARBA" id="ARBA00022777"/>
    </source>
</evidence>
<dbReference type="FunFam" id="1.10.287.130:FF:000001">
    <property type="entry name" value="Two-component sensor histidine kinase"/>
    <property type="match status" value="1"/>
</dbReference>
<feature type="domain" description="PAC" evidence="9">
    <location>
        <begin position="240"/>
        <end position="292"/>
    </location>
</feature>
<dbReference type="InterPro" id="IPR003594">
    <property type="entry name" value="HATPase_dom"/>
</dbReference>
<dbReference type="PROSITE" id="PS50109">
    <property type="entry name" value="HIS_KIN"/>
    <property type="match status" value="1"/>
</dbReference>
<dbReference type="InterPro" id="IPR000700">
    <property type="entry name" value="PAS-assoc_C"/>
</dbReference>
<evidence type="ECO:0000256" key="7">
    <source>
        <dbReference type="ARBA" id="ARBA00023136"/>
    </source>
</evidence>
<dbReference type="SUPFAM" id="SSF47384">
    <property type="entry name" value="Homodimeric domain of signal transducing histidine kinase"/>
    <property type="match status" value="1"/>
</dbReference>
<evidence type="ECO:0000313" key="10">
    <source>
        <dbReference type="EMBL" id="NCD67766.1"/>
    </source>
</evidence>
<dbReference type="EMBL" id="WWEO01000025">
    <property type="protein sequence ID" value="NCD67766.1"/>
    <property type="molecule type" value="Genomic_DNA"/>
</dbReference>
<dbReference type="Gene3D" id="3.30.450.20">
    <property type="entry name" value="PAS domain"/>
    <property type="match status" value="1"/>
</dbReference>
<dbReference type="InterPro" id="IPR036097">
    <property type="entry name" value="HisK_dim/P_sf"/>
</dbReference>
<comment type="caution">
    <text evidence="10">The sequence shown here is derived from an EMBL/GenBank/DDBJ whole genome shotgun (WGS) entry which is preliminary data.</text>
</comment>
<dbReference type="InterPro" id="IPR000014">
    <property type="entry name" value="PAS"/>
</dbReference>
<evidence type="ECO:0000256" key="6">
    <source>
        <dbReference type="ARBA" id="ARBA00023012"/>
    </source>
</evidence>